<feature type="domain" description="DUF2399" evidence="1">
    <location>
        <begin position="266"/>
        <end position="361"/>
    </location>
</feature>
<evidence type="ECO:0000313" key="3">
    <source>
        <dbReference type="Proteomes" id="UP000717534"/>
    </source>
</evidence>
<protein>
    <submittedName>
        <fullName evidence="2">DUF2399 domain-containing protein</fullName>
    </submittedName>
</protein>
<sequence>MDFLEKVLSKIARRYALKRCLSGTMKLGEHLDKEQMTVLANFFGLAPLKVNNREEVRLIFKDLLQNGSESQWLKKIGDTLGYPLQTQSKNNAGANRNATQGIYASLVLAYPELHSLFAVLQEDDSSIRSILSENNEKKGKEKCFAMAEIISFLLRNSEPITVSDLGARFFKDSKALRQGELRTLFIKWLRLIEPQSELLDEDDLLASHHILHDRLTVNAVLYGPVLYEKKGITFDWISQLYRQGETATLGWSNIQDIDRIYLQKQDSCTPDLISCENEAPFSSLIHQKKNSCLLFTSGFPSSAVQKLYQLLAPLATSCHHWGDSDPAGLRIAAIMHKLHPLNLYRCDVSTLQRHNKKKVLLPLNQQQKNDILNIVKNQPDFPFPDELLFTLDNGWLEQESWQASQEITNQEP</sequence>
<name>A0ABS3AVL6_9BACT</name>
<dbReference type="InterPro" id="IPR024465">
    <property type="entry name" value="DUF2399"/>
</dbReference>
<dbReference type="EMBL" id="JAFITO010000054">
    <property type="protein sequence ID" value="MBN4068794.1"/>
    <property type="molecule type" value="Genomic_DNA"/>
</dbReference>
<dbReference type="InterPro" id="IPR036078">
    <property type="entry name" value="Spo11/TopoVI_A_sf"/>
</dbReference>
<dbReference type="Proteomes" id="UP000717534">
    <property type="component" value="Unassembled WGS sequence"/>
</dbReference>
<dbReference type="Pfam" id="PF09664">
    <property type="entry name" value="DUF2399"/>
    <property type="match status" value="1"/>
</dbReference>
<keyword evidence="3" id="KW-1185">Reference proteome</keyword>
<proteinExistence type="predicted"/>
<comment type="caution">
    <text evidence="2">The sequence shown here is derived from an EMBL/GenBank/DDBJ whole genome shotgun (WGS) entry which is preliminary data.</text>
</comment>
<accession>A0ABS3AVL6</accession>
<gene>
    <name evidence="2" type="ORF">JYU06_04675</name>
</gene>
<evidence type="ECO:0000313" key="2">
    <source>
        <dbReference type="EMBL" id="MBN4068794.1"/>
    </source>
</evidence>
<organism evidence="2 3">
    <name type="scientific">Desulfotalea psychrophila</name>
    <dbReference type="NCBI Taxonomy" id="84980"/>
    <lineage>
        <taxon>Bacteria</taxon>
        <taxon>Pseudomonadati</taxon>
        <taxon>Thermodesulfobacteriota</taxon>
        <taxon>Desulfobulbia</taxon>
        <taxon>Desulfobulbales</taxon>
        <taxon>Desulfocapsaceae</taxon>
        <taxon>Desulfotalea</taxon>
    </lineage>
</organism>
<evidence type="ECO:0000259" key="1">
    <source>
        <dbReference type="Pfam" id="PF09664"/>
    </source>
</evidence>
<dbReference type="SUPFAM" id="SSF56726">
    <property type="entry name" value="DNA topoisomerase IV, alpha subunit"/>
    <property type="match status" value="1"/>
</dbReference>
<reference evidence="2 3" key="1">
    <citation type="submission" date="2021-02" db="EMBL/GenBank/DDBJ databases">
        <title>Activity-based single-cell genomes from oceanic crustal fluid captures similar information to metagenomic and metatranscriptomic surveys with orders of magnitude less sampling.</title>
        <authorList>
            <person name="D'Angelo T.S."/>
            <person name="Orcutt B.N."/>
        </authorList>
    </citation>
    <scope>NUCLEOTIDE SEQUENCE [LARGE SCALE GENOMIC DNA]</scope>
    <source>
        <strain evidence="2">AH-315-G02</strain>
    </source>
</reference>